<organism evidence="11 12">
    <name type="scientific">Pararge aegeria aegeria</name>
    <dbReference type="NCBI Taxonomy" id="348720"/>
    <lineage>
        <taxon>Eukaryota</taxon>
        <taxon>Metazoa</taxon>
        <taxon>Ecdysozoa</taxon>
        <taxon>Arthropoda</taxon>
        <taxon>Hexapoda</taxon>
        <taxon>Insecta</taxon>
        <taxon>Pterygota</taxon>
        <taxon>Neoptera</taxon>
        <taxon>Endopterygota</taxon>
        <taxon>Lepidoptera</taxon>
        <taxon>Glossata</taxon>
        <taxon>Ditrysia</taxon>
        <taxon>Papilionoidea</taxon>
        <taxon>Nymphalidae</taxon>
        <taxon>Satyrinae</taxon>
        <taxon>Satyrini</taxon>
        <taxon>Parargina</taxon>
        <taxon>Pararge</taxon>
    </lineage>
</organism>
<evidence type="ECO:0000256" key="1">
    <source>
        <dbReference type="ARBA" id="ARBA00004141"/>
    </source>
</evidence>
<accession>A0A8S4RN95</accession>
<dbReference type="AlphaFoldDB" id="A0A8S4RN95"/>
<protein>
    <recommendedName>
        <fullName evidence="10">Elongation of very long chain fatty acids protein</fullName>
        <ecNumber evidence="10">2.3.1.199</ecNumber>
    </recommendedName>
    <alternativeName>
        <fullName evidence="10">Very-long-chain 3-oxoacyl-CoA synthase</fullName>
    </alternativeName>
</protein>
<dbReference type="PANTHER" id="PTHR11157">
    <property type="entry name" value="FATTY ACID ACYL TRANSFERASE-RELATED"/>
    <property type="match status" value="1"/>
</dbReference>
<dbReference type="EC" id="2.3.1.199" evidence="10"/>
<evidence type="ECO:0000256" key="10">
    <source>
        <dbReference type="RuleBase" id="RU361115"/>
    </source>
</evidence>
<keyword evidence="12" id="KW-1185">Reference proteome</keyword>
<dbReference type="EMBL" id="CAKXAJ010025358">
    <property type="protein sequence ID" value="CAH2238526.1"/>
    <property type="molecule type" value="Genomic_DNA"/>
</dbReference>
<evidence type="ECO:0000256" key="3">
    <source>
        <dbReference type="ARBA" id="ARBA00022679"/>
    </source>
</evidence>
<comment type="caution">
    <text evidence="11">The sequence shown here is derived from an EMBL/GenBank/DDBJ whole genome shotgun (WGS) entry which is preliminary data.</text>
</comment>
<reference evidence="11" key="1">
    <citation type="submission" date="2022-03" db="EMBL/GenBank/DDBJ databases">
        <authorList>
            <person name="Lindestad O."/>
        </authorList>
    </citation>
    <scope>NUCLEOTIDE SEQUENCE</scope>
</reference>
<comment type="caution">
    <text evidence="10">Lacks conserved residue(s) required for the propagation of feature annotation.</text>
</comment>
<dbReference type="PROSITE" id="PS01188">
    <property type="entry name" value="ELO"/>
    <property type="match status" value="1"/>
</dbReference>
<feature type="transmembrane region" description="Helical" evidence="10">
    <location>
        <begin position="112"/>
        <end position="131"/>
    </location>
</feature>
<feature type="transmembrane region" description="Helical" evidence="10">
    <location>
        <begin position="166"/>
        <end position="185"/>
    </location>
</feature>
<dbReference type="OrthoDB" id="434092at2759"/>
<dbReference type="GO" id="GO:0042761">
    <property type="term" value="P:very long-chain fatty acid biosynthetic process"/>
    <property type="evidence" value="ECO:0007669"/>
    <property type="project" value="TreeGrafter"/>
</dbReference>
<dbReference type="GO" id="GO:0009922">
    <property type="term" value="F:fatty acid elongase activity"/>
    <property type="evidence" value="ECO:0007669"/>
    <property type="project" value="UniProtKB-EC"/>
</dbReference>
<dbReference type="GO" id="GO:0034625">
    <property type="term" value="P:fatty acid elongation, monounsaturated fatty acid"/>
    <property type="evidence" value="ECO:0007669"/>
    <property type="project" value="TreeGrafter"/>
</dbReference>
<evidence type="ECO:0000256" key="4">
    <source>
        <dbReference type="ARBA" id="ARBA00022692"/>
    </source>
</evidence>
<dbReference type="InterPro" id="IPR002076">
    <property type="entry name" value="ELO_fam"/>
</dbReference>
<feature type="transmembrane region" description="Helical" evidence="10">
    <location>
        <begin position="25"/>
        <end position="44"/>
    </location>
</feature>
<proteinExistence type="inferred from homology"/>
<evidence type="ECO:0000313" key="12">
    <source>
        <dbReference type="Proteomes" id="UP000838756"/>
    </source>
</evidence>
<dbReference type="Proteomes" id="UP000838756">
    <property type="component" value="Unassembled WGS sequence"/>
</dbReference>
<comment type="subcellular location">
    <subcellularLocation>
        <location evidence="1">Membrane</location>
        <topology evidence="1">Multi-pass membrane protein</topology>
    </subcellularLocation>
</comment>
<evidence type="ECO:0000256" key="2">
    <source>
        <dbReference type="ARBA" id="ARBA00022516"/>
    </source>
</evidence>
<evidence type="ECO:0000256" key="5">
    <source>
        <dbReference type="ARBA" id="ARBA00022832"/>
    </source>
</evidence>
<keyword evidence="8 10" id="KW-0472">Membrane</keyword>
<keyword evidence="6 10" id="KW-1133">Transmembrane helix</keyword>
<keyword evidence="5 10" id="KW-0276">Fatty acid metabolism</keyword>
<keyword evidence="9 10" id="KW-0275">Fatty acid biosynthesis</keyword>
<gene>
    <name evidence="11" type="primary">jg6220</name>
    <name evidence="11" type="ORF">PAEG_LOCUS15612</name>
</gene>
<evidence type="ECO:0000313" key="11">
    <source>
        <dbReference type="EMBL" id="CAH2238526.1"/>
    </source>
</evidence>
<keyword evidence="2 10" id="KW-0444">Lipid biosynthesis</keyword>
<evidence type="ECO:0000256" key="6">
    <source>
        <dbReference type="ARBA" id="ARBA00022989"/>
    </source>
</evidence>
<dbReference type="Pfam" id="PF01151">
    <property type="entry name" value="ELO"/>
    <property type="match status" value="1"/>
</dbReference>
<dbReference type="GO" id="GO:0005789">
    <property type="term" value="C:endoplasmic reticulum membrane"/>
    <property type="evidence" value="ECO:0007669"/>
    <property type="project" value="TreeGrafter"/>
</dbReference>
<evidence type="ECO:0000256" key="9">
    <source>
        <dbReference type="ARBA" id="ARBA00023160"/>
    </source>
</evidence>
<dbReference type="GO" id="GO:0019367">
    <property type="term" value="P:fatty acid elongation, saturated fatty acid"/>
    <property type="evidence" value="ECO:0007669"/>
    <property type="project" value="TreeGrafter"/>
</dbReference>
<dbReference type="InterPro" id="IPR030457">
    <property type="entry name" value="ELO_CS"/>
</dbReference>
<feature type="transmembrane region" description="Helical" evidence="10">
    <location>
        <begin position="64"/>
        <end position="83"/>
    </location>
</feature>
<keyword evidence="7 10" id="KW-0443">Lipid metabolism</keyword>
<dbReference type="GO" id="GO:0034626">
    <property type="term" value="P:fatty acid elongation, polyunsaturated fatty acid"/>
    <property type="evidence" value="ECO:0007669"/>
    <property type="project" value="TreeGrafter"/>
</dbReference>
<feature type="transmembrane region" description="Helical" evidence="10">
    <location>
        <begin position="352"/>
        <end position="369"/>
    </location>
</feature>
<evidence type="ECO:0000256" key="7">
    <source>
        <dbReference type="ARBA" id="ARBA00023098"/>
    </source>
</evidence>
<feature type="transmembrane region" description="Helical" evidence="10">
    <location>
        <begin position="138"/>
        <end position="154"/>
    </location>
</feature>
<keyword evidence="3 10" id="KW-0808">Transferase</keyword>
<comment type="similarity">
    <text evidence="10">Belongs to the ELO family.</text>
</comment>
<keyword evidence="4 10" id="KW-0812">Transmembrane</keyword>
<name>A0A8S4RN95_9NEOP</name>
<feature type="transmembrane region" description="Helical" evidence="10">
    <location>
        <begin position="228"/>
        <end position="251"/>
    </location>
</feature>
<evidence type="ECO:0000256" key="8">
    <source>
        <dbReference type="ARBA" id="ARBA00023136"/>
    </source>
</evidence>
<dbReference type="PANTHER" id="PTHR11157:SF103">
    <property type="entry name" value="ELONGATION OF VERY LONG CHAIN FATTY ACIDS PROTEIN"/>
    <property type="match status" value="1"/>
</dbReference>
<comment type="catalytic activity">
    <reaction evidence="10">
        <text>a very-long-chain acyl-CoA + malonyl-CoA + H(+) = a very-long-chain 3-oxoacyl-CoA + CO2 + CoA</text>
        <dbReference type="Rhea" id="RHEA:32727"/>
        <dbReference type="ChEBI" id="CHEBI:15378"/>
        <dbReference type="ChEBI" id="CHEBI:16526"/>
        <dbReference type="ChEBI" id="CHEBI:57287"/>
        <dbReference type="ChEBI" id="CHEBI:57384"/>
        <dbReference type="ChEBI" id="CHEBI:90725"/>
        <dbReference type="ChEBI" id="CHEBI:90736"/>
        <dbReference type="EC" id="2.3.1.199"/>
    </reaction>
</comment>
<dbReference type="GO" id="GO:0030148">
    <property type="term" value="P:sphingolipid biosynthetic process"/>
    <property type="evidence" value="ECO:0007669"/>
    <property type="project" value="TreeGrafter"/>
</dbReference>
<sequence>MSYLEKMDRYLDSLKIGKSALVDSWFMMSSPTPIISVVVLYLLFIRIGPRMMKNRSPLRITKLISYYNASQVVLAAMICIKVFKLNLFRDGILYAGCRYPSNTQNPMLLDLGWWYFFAKFTELLDTVFFVLRKKDKQLTFLHVYHHVIMALYSWSYLKFAAGGEGAILALLNSIVHVVMYTYYLLSGLGPRFQKYLWWKKYVTKMQLMQFALMLSYCAWTHYTPRCQYAAGFTYFISINVTIFLLLFLNFYSKNYKIRKEAMKENGKLQNGFSNSATNNHKINGVTEICDNKENGVCRETNGKTIIEDTPFVACGDYIKDVHAGSVNPSTKLYAATHTTRLTYSRRSHLSKMHCYICFTYLMIIATAHPPKHREAFKSIEKRSIFNDVIQSLRIRSQLPEDINLNDENNIGQSDDRYGYNNEPLRLPSDIEFMPRRNDRIEMPTLKYRFPKSLTINKSENTESAKKEVVVYINTPTEYNDVQTTTQKPKKQKRPRPTVDRNKVVIKNTDENDSEAEIDTSDKPFVNTMGGQSQIGNRESQTVVKPTVIVNFRGSVMHRESDIKLEKRKTKNDTLMPQNIFNIKQEINLERSDGLSDIGDIKKLPPKVKQHVNIVSNNVKARIEEDMMMCETASWKEKEGKDRSDRKHDVLQILVSI</sequence>
<feature type="transmembrane region" description="Helical" evidence="10">
    <location>
        <begin position="205"/>
        <end position="222"/>
    </location>
</feature>